<organism evidence="6 7">
    <name type="scientific">Pseudoduganella ginsengisoli</name>
    <dbReference type="NCBI Taxonomy" id="1462440"/>
    <lineage>
        <taxon>Bacteria</taxon>
        <taxon>Pseudomonadati</taxon>
        <taxon>Pseudomonadota</taxon>
        <taxon>Betaproteobacteria</taxon>
        <taxon>Burkholderiales</taxon>
        <taxon>Oxalobacteraceae</taxon>
        <taxon>Telluria group</taxon>
        <taxon>Pseudoduganella</taxon>
    </lineage>
</organism>
<gene>
    <name evidence="6" type="ORF">GM668_06330</name>
</gene>
<evidence type="ECO:0000313" key="6">
    <source>
        <dbReference type="EMBL" id="MTW01704.1"/>
    </source>
</evidence>
<evidence type="ECO:0000259" key="5">
    <source>
        <dbReference type="Pfam" id="PF21993"/>
    </source>
</evidence>
<dbReference type="RefSeq" id="WP_155438079.1">
    <property type="nucleotide sequence ID" value="NZ_WNLA01000002.1"/>
</dbReference>
<evidence type="ECO:0000256" key="3">
    <source>
        <dbReference type="ARBA" id="ARBA00023163"/>
    </source>
</evidence>
<dbReference type="AlphaFoldDB" id="A0A6L6PX31"/>
<keyword evidence="3" id="KW-0804">Transcription</keyword>
<dbReference type="Proteomes" id="UP000484015">
    <property type="component" value="Unassembled WGS sequence"/>
</dbReference>
<dbReference type="Gene3D" id="1.10.357.10">
    <property type="entry name" value="Tetracycline Repressor, domain 2"/>
    <property type="match status" value="1"/>
</dbReference>
<dbReference type="GO" id="GO:0003677">
    <property type="term" value="F:DNA binding"/>
    <property type="evidence" value="ECO:0007669"/>
    <property type="project" value="UniProtKB-KW"/>
</dbReference>
<evidence type="ECO:0000259" key="4">
    <source>
        <dbReference type="Pfam" id="PF00440"/>
    </source>
</evidence>
<evidence type="ECO:0000313" key="7">
    <source>
        <dbReference type="Proteomes" id="UP000484015"/>
    </source>
</evidence>
<dbReference type="PANTHER" id="PTHR47506">
    <property type="entry name" value="TRANSCRIPTIONAL REGULATORY PROTEIN"/>
    <property type="match status" value="1"/>
</dbReference>
<keyword evidence="2" id="KW-0238">DNA-binding</keyword>
<protein>
    <submittedName>
        <fullName evidence="6">TetR family transcriptional regulator</fullName>
    </submittedName>
</protein>
<keyword evidence="1" id="KW-0805">Transcription regulation</keyword>
<evidence type="ECO:0000256" key="2">
    <source>
        <dbReference type="ARBA" id="ARBA00023125"/>
    </source>
</evidence>
<evidence type="ECO:0000256" key="1">
    <source>
        <dbReference type="ARBA" id="ARBA00023015"/>
    </source>
</evidence>
<dbReference type="InterPro" id="IPR054156">
    <property type="entry name" value="YxaF_TetR_C"/>
</dbReference>
<proteinExistence type="predicted"/>
<dbReference type="Pfam" id="PF00440">
    <property type="entry name" value="TetR_N"/>
    <property type="match status" value="1"/>
</dbReference>
<comment type="caution">
    <text evidence="6">The sequence shown here is derived from an EMBL/GenBank/DDBJ whole genome shotgun (WGS) entry which is preliminary data.</text>
</comment>
<feature type="domain" description="Transcriptional regulator LmrA/YxaF-like C-terminal" evidence="5">
    <location>
        <begin position="82"/>
        <end position="174"/>
    </location>
</feature>
<dbReference type="InterPro" id="IPR009057">
    <property type="entry name" value="Homeodomain-like_sf"/>
</dbReference>
<dbReference type="EMBL" id="WNLA01000002">
    <property type="protein sequence ID" value="MTW01704.1"/>
    <property type="molecule type" value="Genomic_DNA"/>
</dbReference>
<dbReference type="InterPro" id="IPR001647">
    <property type="entry name" value="HTH_TetR"/>
</dbReference>
<keyword evidence="7" id="KW-1185">Reference proteome</keyword>
<dbReference type="SUPFAM" id="SSF48498">
    <property type="entry name" value="Tetracyclin repressor-like, C-terminal domain"/>
    <property type="match status" value="1"/>
</dbReference>
<dbReference type="SUPFAM" id="SSF46689">
    <property type="entry name" value="Homeodomain-like"/>
    <property type="match status" value="1"/>
</dbReference>
<dbReference type="InterPro" id="IPR036271">
    <property type="entry name" value="Tet_transcr_reg_TetR-rel_C_sf"/>
</dbReference>
<sequence>MARLVAEREDVVPLLAEVFRRYGFEGATLARITEGTKLGKGSIYHFFPGGKDDMAEAVLALIDDWFAANVFAPLRGGDAQGAITRMFDETRRYFDAGNKVCLVGMFALGHERDRFSSRVQGYFKAWIDALAGALRHCGHGAREARQLAEETVAGIQGALVLARALQEPKTFEAALARLQARLQ</sequence>
<dbReference type="PANTHER" id="PTHR47506:SF1">
    <property type="entry name" value="HTH-TYPE TRANSCRIPTIONAL REGULATOR YJDC"/>
    <property type="match status" value="1"/>
</dbReference>
<dbReference type="Pfam" id="PF21993">
    <property type="entry name" value="TetR_C_13_2"/>
    <property type="match status" value="1"/>
</dbReference>
<name>A0A6L6PX31_9BURK</name>
<dbReference type="OrthoDB" id="9809772at2"/>
<feature type="domain" description="HTH tetR-type" evidence="4">
    <location>
        <begin position="16"/>
        <end position="58"/>
    </location>
</feature>
<reference evidence="6 7" key="1">
    <citation type="submission" date="2019-11" db="EMBL/GenBank/DDBJ databases">
        <title>Type strains purchased from KCTC, JCM and DSMZ.</title>
        <authorList>
            <person name="Lu H."/>
        </authorList>
    </citation>
    <scope>NUCLEOTIDE SEQUENCE [LARGE SCALE GENOMIC DNA]</scope>
    <source>
        <strain evidence="6 7">KCTC 42409</strain>
    </source>
</reference>
<accession>A0A6L6PX31</accession>